<evidence type="ECO:0000256" key="1">
    <source>
        <dbReference type="SAM" id="MobiDB-lite"/>
    </source>
</evidence>
<comment type="caution">
    <text evidence="2">The sequence shown here is derived from an EMBL/GenBank/DDBJ whole genome shotgun (WGS) entry which is preliminary data.</text>
</comment>
<accession>A0AAV7I018</accession>
<evidence type="ECO:0000313" key="2">
    <source>
        <dbReference type="EMBL" id="KAH0550683.1"/>
    </source>
</evidence>
<evidence type="ECO:0000313" key="3">
    <source>
        <dbReference type="Proteomes" id="UP000826195"/>
    </source>
</evidence>
<dbReference type="AlphaFoldDB" id="A0AAV7I018"/>
<reference evidence="2 3" key="1">
    <citation type="journal article" date="2021" name="J. Hered.">
        <title>A chromosome-level genome assembly of the parasitoid wasp, Cotesia glomerata (Hymenoptera: Braconidae).</title>
        <authorList>
            <person name="Pinto B.J."/>
            <person name="Weis J.J."/>
            <person name="Gamble T."/>
            <person name="Ode P.J."/>
            <person name="Paul R."/>
            <person name="Zaspel J.M."/>
        </authorList>
    </citation>
    <scope>NUCLEOTIDE SEQUENCE [LARGE SCALE GENOMIC DNA]</scope>
    <source>
        <strain evidence="2">CgM1</strain>
    </source>
</reference>
<dbReference type="Proteomes" id="UP000826195">
    <property type="component" value="Unassembled WGS sequence"/>
</dbReference>
<keyword evidence="3" id="KW-1185">Reference proteome</keyword>
<dbReference type="EMBL" id="JAHXZJ010001864">
    <property type="protein sequence ID" value="KAH0550683.1"/>
    <property type="molecule type" value="Genomic_DNA"/>
</dbReference>
<organism evidence="2 3">
    <name type="scientific">Cotesia glomerata</name>
    <name type="common">Lepidopteran parasitic wasp</name>
    <name type="synonym">Apanteles glomeratus</name>
    <dbReference type="NCBI Taxonomy" id="32391"/>
    <lineage>
        <taxon>Eukaryota</taxon>
        <taxon>Metazoa</taxon>
        <taxon>Ecdysozoa</taxon>
        <taxon>Arthropoda</taxon>
        <taxon>Hexapoda</taxon>
        <taxon>Insecta</taxon>
        <taxon>Pterygota</taxon>
        <taxon>Neoptera</taxon>
        <taxon>Endopterygota</taxon>
        <taxon>Hymenoptera</taxon>
        <taxon>Apocrita</taxon>
        <taxon>Ichneumonoidea</taxon>
        <taxon>Braconidae</taxon>
        <taxon>Microgastrinae</taxon>
        <taxon>Cotesia</taxon>
    </lineage>
</organism>
<feature type="region of interest" description="Disordered" evidence="1">
    <location>
        <begin position="1"/>
        <end position="22"/>
    </location>
</feature>
<feature type="compositionally biased region" description="Polar residues" evidence="1">
    <location>
        <begin position="7"/>
        <end position="16"/>
    </location>
</feature>
<sequence length="70" mass="7705">MCHSESESVSCQNNQDPLGPTGIGRWKIITSESARCHGKWITSANNIEQFDVNECKEATSFVYNGLALSL</sequence>
<protein>
    <recommendedName>
        <fullName evidence="4">C-type lectin domain-containing protein</fullName>
    </recommendedName>
</protein>
<proteinExistence type="predicted"/>
<evidence type="ECO:0008006" key="4">
    <source>
        <dbReference type="Google" id="ProtNLM"/>
    </source>
</evidence>
<gene>
    <name evidence="2" type="ORF">KQX54_020527</name>
</gene>
<name>A0AAV7I018_COTGL</name>